<dbReference type="EMBL" id="JAKELL010000012">
    <property type="protein sequence ID" value="KAH8995357.1"/>
    <property type="molecule type" value="Genomic_DNA"/>
</dbReference>
<gene>
    <name evidence="4" type="ORF">EDB92DRAFT_197950</name>
</gene>
<keyword evidence="2" id="KW-0812">Transmembrane</keyword>
<organism evidence="4 5">
    <name type="scientific">Lactarius akahatsu</name>
    <dbReference type="NCBI Taxonomy" id="416441"/>
    <lineage>
        <taxon>Eukaryota</taxon>
        <taxon>Fungi</taxon>
        <taxon>Dikarya</taxon>
        <taxon>Basidiomycota</taxon>
        <taxon>Agaricomycotina</taxon>
        <taxon>Agaricomycetes</taxon>
        <taxon>Russulales</taxon>
        <taxon>Russulaceae</taxon>
        <taxon>Lactarius</taxon>
    </lineage>
</organism>
<feature type="chain" id="PRO_5042122775" evidence="3">
    <location>
        <begin position="21"/>
        <end position="295"/>
    </location>
</feature>
<keyword evidence="2" id="KW-0472">Membrane</keyword>
<feature type="transmembrane region" description="Helical" evidence="2">
    <location>
        <begin position="167"/>
        <end position="191"/>
    </location>
</feature>
<evidence type="ECO:0000256" key="2">
    <source>
        <dbReference type="SAM" id="Phobius"/>
    </source>
</evidence>
<feature type="region of interest" description="Disordered" evidence="1">
    <location>
        <begin position="274"/>
        <end position="295"/>
    </location>
</feature>
<evidence type="ECO:0000313" key="4">
    <source>
        <dbReference type="EMBL" id="KAH8995357.1"/>
    </source>
</evidence>
<proteinExistence type="predicted"/>
<dbReference type="AlphaFoldDB" id="A0AAD4QCN5"/>
<name>A0AAD4QCN5_9AGAM</name>
<evidence type="ECO:0000256" key="3">
    <source>
        <dbReference type="SAM" id="SignalP"/>
    </source>
</evidence>
<keyword evidence="3" id="KW-0732">Signal</keyword>
<feature type="compositionally biased region" description="Polar residues" evidence="1">
    <location>
        <begin position="274"/>
        <end position="286"/>
    </location>
</feature>
<evidence type="ECO:0000256" key="1">
    <source>
        <dbReference type="SAM" id="MobiDB-lite"/>
    </source>
</evidence>
<evidence type="ECO:0000313" key="5">
    <source>
        <dbReference type="Proteomes" id="UP001201163"/>
    </source>
</evidence>
<reference evidence="4" key="1">
    <citation type="submission" date="2022-01" db="EMBL/GenBank/DDBJ databases">
        <title>Comparative genomics reveals a dynamic genome evolution in the ectomycorrhizal milk-cap (Lactarius) mushrooms.</title>
        <authorList>
            <consortium name="DOE Joint Genome Institute"/>
            <person name="Lebreton A."/>
            <person name="Tang N."/>
            <person name="Kuo A."/>
            <person name="LaButti K."/>
            <person name="Drula E."/>
            <person name="Barry K."/>
            <person name="Clum A."/>
            <person name="Lipzen A."/>
            <person name="Mousain D."/>
            <person name="Ng V."/>
            <person name="Wang R."/>
            <person name="Wang X."/>
            <person name="Dai Y."/>
            <person name="Henrissat B."/>
            <person name="Grigoriev I.V."/>
            <person name="Guerin-Laguette A."/>
            <person name="Yu F."/>
            <person name="Martin F.M."/>
        </authorList>
    </citation>
    <scope>NUCLEOTIDE SEQUENCE</scope>
    <source>
        <strain evidence="4">QP</strain>
    </source>
</reference>
<protein>
    <submittedName>
        <fullName evidence="4">Uncharacterized protein</fullName>
    </submittedName>
</protein>
<comment type="caution">
    <text evidence="4">The sequence shown here is derived from an EMBL/GenBank/DDBJ whole genome shotgun (WGS) entry which is preliminary data.</text>
</comment>
<accession>A0AAD4QCN5</accession>
<dbReference type="Proteomes" id="UP001201163">
    <property type="component" value="Unassembled WGS sequence"/>
</dbReference>
<sequence length="295" mass="31395">MVVSIPTFLTYFLLIGSAYAQVSAPNCTNSTFDWSFNSLQQNPCLVSAFLAATCNNGVFSFPTLPPGRSYSGPTDIDKGDICKCNTVVYNLISACDACQGESWIPYSTWSFNCTTKATPGTFPEPVPAGTRVPKWAYINSSIGDNWNISAAQLLGDSTSTSHHSSKAGAIAGGVVGGVVGAALIAGVVVWFRLSPSACSLCPIYGSPRRRGGTATTPPTKTLRQCLFSLLYYFCPNNYKTRVTADLVMCAPQDPSDPTTFPSKEYLPVNNQVIGPTSHRQPIDSQNGGFGGLPEI</sequence>
<keyword evidence="5" id="KW-1185">Reference proteome</keyword>
<feature type="signal peptide" evidence="3">
    <location>
        <begin position="1"/>
        <end position="20"/>
    </location>
</feature>
<keyword evidence="2" id="KW-1133">Transmembrane helix</keyword>